<reference evidence="2 5" key="2">
    <citation type="submission" date="2022-05" db="EMBL/GenBank/DDBJ databases">
        <title>Genome Sequencing of Bee-Associated Microbes.</title>
        <authorList>
            <person name="Dunlap C."/>
        </authorList>
    </citation>
    <scope>NUCLEOTIDE SEQUENCE [LARGE SCALE GENOMIC DNA]</scope>
    <source>
        <strain evidence="2 5">NRRL B-23120</strain>
    </source>
</reference>
<accession>A0A410X0R4</accession>
<feature type="region of interest" description="Disordered" evidence="1">
    <location>
        <begin position="121"/>
        <end position="152"/>
    </location>
</feature>
<dbReference type="Proteomes" id="UP001527202">
    <property type="component" value="Unassembled WGS sequence"/>
</dbReference>
<evidence type="ECO:0000313" key="3">
    <source>
        <dbReference type="EMBL" id="QAV20259.1"/>
    </source>
</evidence>
<dbReference type="Proteomes" id="UP000288943">
    <property type="component" value="Chromosome"/>
</dbReference>
<dbReference type="EMBL" id="CP026520">
    <property type="protein sequence ID" value="QAV20259.1"/>
    <property type="molecule type" value="Genomic_DNA"/>
</dbReference>
<sequence length="250" mass="27320">MYNQYQNQAGIGSQSQYQNKFQPTGYVQSSYGQNQYQNSQQYGSYQNPQSFHTANYRGNQPGHDSYLRSDSQNPAQQQGFGQASQGLTQSYGSQAYGNQGNQFYTSQQQSYGQFAAPQSYHTANYRGDQPGHDNYLRSDSESPSQQGYGQASYGLSQSVVGQGYGSQNYGSQSYGQSYGQGYGTQSYSQSASPQSYHTASYRGDQPAHDSYLTSDSQTPAQQQIGGYSSSVGSAQSGRFNTGIPYTTGTF</sequence>
<feature type="region of interest" description="Disordered" evidence="1">
    <location>
        <begin position="181"/>
        <end position="235"/>
    </location>
</feature>
<evidence type="ECO:0000313" key="5">
    <source>
        <dbReference type="Proteomes" id="UP001527202"/>
    </source>
</evidence>
<name>A0A410X0R4_9BACL</name>
<feature type="compositionally biased region" description="Basic and acidic residues" evidence="1">
    <location>
        <begin position="129"/>
        <end position="140"/>
    </location>
</feature>
<dbReference type="OrthoDB" id="2619143at2"/>
<feature type="region of interest" description="Disordered" evidence="1">
    <location>
        <begin position="39"/>
        <end position="84"/>
    </location>
</feature>
<feature type="compositionally biased region" description="Low complexity" evidence="1">
    <location>
        <begin position="181"/>
        <end position="196"/>
    </location>
</feature>
<keyword evidence="5" id="KW-1185">Reference proteome</keyword>
<feature type="compositionally biased region" description="Low complexity" evidence="1">
    <location>
        <begin position="75"/>
        <end position="84"/>
    </location>
</feature>
<dbReference type="RefSeq" id="WP_042232624.1">
    <property type="nucleotide sequence ID" value="NZ_CP026520.1"/>
</dbReference>
<reference evidence="3 4" key="1">
    <citation type="submission" date="2018-01" db="EMBL/GenBank/DDBJ databases">
        <title>The whole genome sequencing and assembly of Paenibacillus chitinolyticus KCCM 41400 strain.</title>
        <authorList>
            <person name="Kim J.-Y."/>
            <person name="Park M.-K."/>
            <person name="Lee Y.-J."/>
            <person name="Yi H."/>
            <person name="Bahn Y.-S."/>
            <person name="Kim J.F."/>
            <person name="Lee D.-W."/>
        </authorList>
    </citation>
    <scope>NUCLEOTIDE SEQUENCE [LARGE SCALE GENOMIC DNA]</scope>
    <source>
        <strain evidence="3 4">KCCM 41400</strain>
    </source>
</reference>
<protein>
    <submittedName>
        <fullName evidence="3">Uncharacterized protein</fullName>
    </submittedName>
</protein>
<dbReference type="EMBL" id="JAMDMJ010000025">
    <property type="protein sequence ID" value="MCY9597880.1"/>
    <property type="molecule type" value="Genomic_DNA"/>
</dbReference>
<feature type="compositionally biased region" description="Low complexity" evidence="1">
    <location>
        <begin position="39"/>
        <end position="50"/>
    </location>
</feature>
<gene>
    <name evidence="2" type="ORF">M5X16_19105</name>
    <name evidence="3" type="ORF">PC41400_22340</name>
</gene>
<dbReference type="KEGG" id="pchi:PC41400_22340"/>
<proteinExistence type="predicted"/>
<dbReference type="AlphaFoldDB" id="A0A410X0R4"/>
<feature type="compositionally biased region" description="Polar residues" evidence="1">
    <location>
        <begin position="211"/>
        <end position="235"/>
    </location>
</feature>
<evidence type="ECO:0000313" key="2">
    <source>
        <dbReference type="EMBL" id="MCY9597880.1"/>
    </source>
</evidence>
<feature type="compositionally biased region" description="Polar residues" evidence="1">
    <location>
        <begin position="141"/>
        <end position="152"/>
    </location>
</feature>
<organism evidence="3 4">
    <name type="scientific">Paenibacillus chitinolyticus</name>
    <dbReference type="NCBI Taxonomy" id="79263"/>
    <lineage>
        <taxon>Bacteria</taxon>
        <taxon>Bacillati</taxon>
        <taxon>Bacillota</taxon>
        <taxon>Bacilli</taxon>
        <taxon>Bacillales</taxon>
        <taxon>Paenibacillaceae</taxon>
        <taxon>Paenibacillus</taxon>
    </lineage>
</organism>
<evidence type="ECO:0000313" key="4">
    <source>
        <dbReference type="Proteomes" id="UP000288943"/>
    </source>
</evidence>
<evidence type="ECO:0000256" key="1">
    <source>
        <dbReference type="SAM" id="MobiDB-lite"/>
    </source>
</evidence>
<dbReference type="GeneID" id="95377536"/>